<evidence type="ECO:0000313" key="1">
    <source>
        <dbReference type="EMBL" id="SJL83757.1"/>
    </source>
</evidence>
<evidence type="ECO:0000313" key="2">
    <source>
        <dbReference type="Proteomes" id="UP000189475"/>
    </source>
</evidence>
<dbReference type="STRING" id="1918946.VPAL9027_01735"/>
<gene>
    <name evidence="1" type="ORF">VPAL9027_01735</name>
</gene>
<proteinExistence type="predicted"/>
<accession>A0A1R4B4B6</accession>
<dbReference type="AlphaFoldDB" id="A0A1R4B4B6"/>
<organism evidence="1 2">
    <name type="scientific">Vibrio palustris</name>
    <dbReference type="NCBI Taxonomy" id="1918946"/>
    <lineage>
        <taxon>Bacteria</taxon>
        <taxon>Pseudomonadati</taxon>
        <taxon>Pseudomonadota</taxon>
        <taxon>Gammaproteobacteria</taxon>
        <taxon>Vibrionales</taxon>
        <taxon>Vibrionaceae</taxon>
        <taxon>Vibrio</taxon>
    </lineage>
</organism>
<dbReference type="Proteomes" id="UP000189475">
    <property type="component" value="Unassembled WGS sequence"/>
</dbReference>
<sequence length="48" mass="5239">MGVKKSSQQVSTPRRRFVQGLIAGGVLIDNIDVGQDRSTLNTYSGMKE</sequence>
<keyword evidence="2" id="KW-1185">Reference proteome</keyword>
<name>A0A1R4B4B6_9VIBR</name>
<dbReference type="EMBL" id="FUFT01000004">
    <property type="protein sequence ID" value="SJL83757.1"/>
    <property type="molecule type" value="Genomic_DNA"/>
</dbReference>
<protein>
    <submittedName>
        <fullName evidence="1">Uncharacterized protein</fullName>
    </submittedName>
</protein>
<reference evidence="1 2" key="1">
    <citation type="submission" date="2017-02" db="EMBL/GenBank/DDBJ databases">
        <authorList>
            <person name="Peterson S.W."/>
        </authorList>
    </citation>
    <scope>NUCLEOTIDE SEQUENCE [LARGE SCALE GENOMIC DNA]</scope>
    <source>
        <strain evidence="1 2">CECT 9027</strain>
    </source>
</reference>